<reference evidence="2" key="1">
    <citation type="submission" date="2022-11" db="UniProtKB">
        <authorList>
            <consortium name="WormBaseParasite"/>
        </authorList>
    </citation>
    <scope>IDENTIFICATION</scope>
</reference>
<evidence type="ECO:0000313" key="1">
    <source>
        <dbReference type="Proteomes" id="UP000887576"/>
    </source>
</evidence>
<sequence>MSVLDRQDAGDKIRLLMENLPTYDGTTAFRPYFEKAKLAFKVSKMNEDDALQLFPLKLSGKAHVAFNKLTPNQKDTFENAINNMLQELSKDVPLASLRQKLSEIEKSPNESIDEFADRVKFLTEKAFPQSIIDSDDKRSKLATDYFIRGLPKELIIEVRRQLDDNASLNDAIKAAITAENYLNEAESKQRKEDYEEAVFTVVSAIKDMEELSCSDMEWSFPSYPNQRHDSRSSE</sequence>
<dbReference type="WBParaSite" id="JU765_v2.g3935.t1">
    <property type="protein sequence ID" value="JU765_v2.g3935.t1"/>
    <property type="gene ID" value="JU765_v2.g3935"/>
</dbReference>
<evidence type="ECO:0000313" key="2">
    <source>
        <dbReference type="WBParaSite" id="JU765_v2.g3935.t1"/>
    </source>
</evidence>
<accession>A0AC34R6K4</accession>
<dbReference type="Proteomes" id="UP000887576">
    <property type="component" value="Unplaced"/>
</dbReference>
<name>A0AC34R6K4_9BILA</name>
<proteinExistence type="predicted"/>
<protein>
    <submittedName>
        <fullName evidence="2">Retrotransposon gag domain-containing protein</fullName>
    </submittedName>
</protein>
<organism evidence="1 2">
    <name type="scientific">Panagrolaimus sp. JU765</name>
    <dbReference type="NCBI Taxonomy" id="591449"/>
    <lineage>
        <taxon>Eukaryota</taxon>
        <taxon>Metazoa</taxon>
        <taxon>Ecdysozoa</taxon>
        <taxon>Nematoda</taxon>
        <taxon>Chromadorea</taxon>
        <taxon>Rhabditida</taxon>
        <taxon>Tylenchina</taxon>
        <taxon>Panagrolaimomorpha</taxon>
        <taxon>Panagrolaimoidea</taxon>
        <taxon>Panagrolaimidae</taxon>
        <taxon>Panagrolaimus</taxon>
    </lineage>
</organism>